<evidence type="ECO:0000256" key="2">
    <source>
        <dbReference type="ARBA" id="ARBA00023043"/>
    </source>
</evidence>
<evidence type="ECO:0000256" key="3">
    <source>
        <dbReference type="PROSITE-ProRule" id="PRU00023"/>
    </source>
</evidence>
<gene>
    <name evidence="4" type="ORF">SPIL2461_LOCUS11304</name>
</gene>
<keyword evidence="2 3" id="KW-0040">ANK repeat</keyword>
<dbReference type="OrthoDB" id="448960at2759"/>
<evidence type="ECO:0000256" key="1">
    <source>
        <dbReference type="ARBA" id="ARBA00022737"/>
    </source>
</evidence>
<evidence type="ECO:0000313" key="4">
    <source>
        <dbReference type="EMBL" id="CAE7458261.1"/>
    </source>
</evidence>
<protein>
    <recommendedName>
        <fullName evidence="6">Ankyrin repeat domain-containing protein 50</fullName>
    </recommendedName>
</protein>
<dbReference type="PROSITE" id="PS50297">
    <property type="entry name" value="ANK_REP_REGION"/>
    <property type="match status" value="4"/>
</dbReference>
<feature type="repeat" description="ANK" evidence="3">
    <location>
        <begin position="182"/>
        <end position="214"/>
    </location>
</feature>
<name>A0A812RWH6_SYMPI</name>
<evidence type="ECO:0008006" key="6">
    <source>
        <dbReference type="Google" id="ProtNLM"/>
    </source>
</evidence>
<dbReference type="Pfam" id="PF13637">
    <property type="entry name" value="Ank_4"/>
    <property type="match status" value="1"/>
</dbReference>
<feature type="repeat" description="ANK" evidence="3">
    <location>
        <begin position="149"/>
        <end position="181"/>
    </location>
</feature>
<reference evidence="4" key="1">
    <citation type="submission" date="2021-02" db="EMBL/GenBank/DDBJ databases">
        <authorList>
            <person name="Dougan E. K."/>
            <person name="Rhodes N."/>
            <person name="Thang M."/>
            <person name="Chan C."/>
        </authorList>
    </citation>
    <scope>NUCLEOTIDE SEQUENCE</scope>
</reference>
<dbReference type="EMBL" id="CAJNIZ010022135">
    <property type="protein sequence ID" value="CAE7458261.1"/>
    <property type="molecule type" value="Genomic_DNA"/>
</dbReference>
<feature type="repeat" description="ANK" evidence="3">
    <location>
        <begin position="215"/>
        <end position="247"/>
    </location>
</feature>
<evidence type="ECO:0000313" key="5">
    <source>
        <dbReference type="Proteomes" id="UP000649617"/>
    </source>
</evidence>
<feature type="repeat" description="ANK" evidence="3">
    <location>
        <begin position="248"/>
        <end position="280"/>
    </location>
</feature>
<sequence length="304" mass="33024">MLRVYAVSGQELIAVQVEKGSVHVAGLKNELRSRHGFPVQMQELLYNGIRVNDGMWLPVAPCTTVDLQLVLLSFANPTLEQRQAASNELRYAFESGRLDVVQSLLEAGADTNTPDAGGHTALMRAAEAGNQEKAKLLLKARAWVDWETRNGTALIVAAQNGHTEMLQLLLQAGAGKDVQDDFRDTALICAARGGHTAAVQLLVDAGANTELTNLYRDTPLKYAAEKGDLCVVQVLLRAGANRNRKNCYGRTALMYAAKNGKSEIVQVLLEAAADQNLQDNGRRTASQLAAKHMHTEIVQMLARV</sequence>
<dbReference type="PRINTS" id="PR01415">
    <property type="entry name" value="ANKYRIN"/>
</dbReference>
<dbReference type="SUPFAM" id="SSF48403">
    <property type="entry name" value="Ankyrin repeat"/>
    <property type="match status" value="1"/>
</dbReference>
<keyword evidence="5" id="KW-1185">Reference proteome</keyword>
<dbReference type="Pfam" id="PF00023">
    <property type="entry name" value="Ank"/>
    <property type="match status" value="1"/>
</dbReference>
<dbReference type="Proteomes" id="UP000649617">
    <property type="component" value="Unassembled WGS sequence"/>
</dbReference>
<dbReference type="InterPro" id="IPR036770">
    <property type="entry name" value="Ankyrin_rpt-contain_sf"/>
</dbReference>
<feature type="repeat" description="ANK" evidence="3">
    <location>
        <begin position="84"/>
        <end position="116"/>
    </location>
</feature>
<dbReference type="AlphaFoldDB" id="A0A812RWH6"/>
<dbReference type="Gene3D" id="1.25.40.20">
    <property type="entry name" value="Ankyrin repeat-containing domain"/>
    <property type="match status" value="3"/>
</dbReference>
<dbReference type="Pfam" id="PF12796">
    <property type="entry name" value="Ank_2"/>
    <property type="match status" value="1"/>
</dbReference>
<dbReference type="PANTHER" id="PTHR24198">
    <property type="entry name" value="ANKYRIN REPEAT AND PROTEIN KINASE DOMAIN-CONTAINING PROTEIN"/>
    <property type="match status" value="1"/>
</dbReference>
<dbReference type="InterPro" id="IPR029071">
    <property type="entry name" value="Ubiquitin-like_domsf"/>
</dbReference>
<keyword evidence="1" id="KW-0677">Repeat</keyword>
<dbReference type="SMART" id="SM00248">
    <property type="entry name" value="ANK"/>
    <property type="match status" value="6"/>
</dbReference>
<dbReference type="CDD" id="cd17039">
    <property type="entry name" value="Ubl_ubiquitin_like"/>
    <property type="match status" value="1"/>
</dbReference>
<dbReference type="InterPro" id="IPR002110">
    <property type="entry name" value="Ankyrin_rpt"/>
</dbReference>
<comment type="caution">
    <text evidence="4">The sequence shown here is derived from an EMBL/GenBank/DDBJ whole genome shotgun (WGS) entry which is preliminary data.</text>
</comment>
<accession>A0A812RWH6</accession>
<dbReference type="PANTHER" id="PTHR24198:SF165">
    <property type="entry name" value="ANKYRIN REPEAT-CONTAINING PROTEIN-RELATED"/>
    <property type="match status" value="1"/>
</dbReference>
<organism evidence="4 5">
    <name type="scientific">Symbiodinium pilosum</name>
    <name type="common">Dinoflagellate</name>
    <dbReference type="NCBI Taxonomy" id="2952"/>
    <lineage>
        <taxon>Eukaryota</taxon>
        <taxon>Sar</taxon>
        <taxon>Alveolata</taxon>
        <taxon>Dinophyceae</taxon>
        <taxon>Suessiales</taxon>
        <taxon>Symbiodiniaceae</taxon>
        <taxon>Symbiodinium</taxon>
    </lineage>
</organism>
<dbReference type="PROSITE" id="PS50088">
    <property type="entry name" value="ANK_REPEAT"/>
    <property type="match status" value="5"/>
</dbReference>
<dbReference type="SUPFAM" id="SSF54236">
    <property type="entry name" value="Ubiquitin-like"/>
    <property type="match status" value="1"/>
</dbReference>
<proteinExistence type="predicted"/>